<dbReference type="Proteomes" id="UP001328107">
    <property type="component" value="Unassembled WGS sequence"/>
</dbReference>
<dbReference type="InterPro" id="IPR010569">
    <property type="entry name" value="Myotubularin-like_Pase_dom"/>
</dbReference>
<protein>
    <recommendedName>
        <fullName evidence="4">Myotubularin phosphatase domain-containing protein</fullName>
    </recommendedName>
</protein>
<evidence type="ECO:0000256" key="3">
    <source>
        <dbReference type="SAM" id="SignalP"/>
    </source>
</evidence>
<dbReference type="InterPro" id="IPR048994">
    <property type="entry name" value="PH-GRAM_MTMR6-9"/>
</dbReference>
<gene>
    <name evidence="5" type="ORF">PMAYCL1PPCAC_33256</name>
</gene>
<evidence type="ECO:0000256" key="2">
    <source>
        <dbReference type="SAM" id="Coils"/>
    </source>
</evidence>
<keyword evidence="2" id="KW-0175">Coiled coil</keyword>
<accession>A0AAN5IGI7</accession>
<keyword evidence="3" id="KW-0732">Signal</keyword>
<feature type="chain" id="PRO_5043039455" description="Myotubularin phosphatase domain-containing protein" evidence="3">
    <location>
        <begin position="23"/>
        <end position="639"/>
    </location>
</feature>
<dbReference type="Pfam" id="PF21098">
    <property type="entry name" value="PH-GRAM_MTMR6-like"/>
    <property type="match status" value="1"/>
</dbReference>
<organism evidence="5 6">
    <name type="scientific">Pristionchus mayeri</name>
    <dbReference type="NCBI Taxonomy" id="1317129"/>
    <lineage>
        <taxon>Eukaryota</taxon>
        <taxon>Metazoa</taxon>
        <taxon>Ecdysozoa</taxon>
        <taxon>Nematoda</taxon>
        <taxon>Chromadorea</taxon>
        <taxon>Rhabditida</taxon>
        <taxon>Rhabditina</taxon>
        <taxon>Diplogasteromorpha</taxon>
        <taxon>Diplogasteroidea</taxon>
        <taxon>Neodiplogasteridae</taxon>
        <taxon>Pristionchus</taxon>
    </lineage>
</organism>
<feature type="non-terminal residue" evidence="5">
    <location>
        <position position="1"/>
    </location>
</feature>
<feature type="domain" description="Myotubularin phosphatase" evidence="4">
    <location>
        <begin position="200"/>
        <end position="580"/>
    </location>
</feature>
<dbReference type="PANTHER" id="PTHR10807:SF73">
    <property type="entry name" value="LD06050P"/>
    <property type="match status" value="1"/>
</dbReference>
<dbReference type="SUPFAM" id="SSF52799">
    <property type="entry name" value="(Phosphotyrosine protein) phosphatases II"/>
    <property type="match status" value="1"/>
</dbReference>
<keyword evidence="6" id="KW-1185">Reference proteome</keyword>
<comment type="similarity">
    <text evidence="1">Belongs to the protein-tyrosine phosphatase family. Non-receptor class myotubularin subfamily.</text>
</comment>
<dbReference type="GO" id="GO:0010507">
    <property type="term" value="P:negative regulation of autophagy"/>
    <property type="evidence" value="ECO:0007669"/>
    <property type="project" value="TreeGrafter"/>
</dbReference>
<proteinExistence type="inferred from homology"/>
<sequence>ACPPQMLLRLVVLSLFIAAVASRYIDDMNYGDLRQFLDDQIMQIFVPRRMVRQEGARLLLAIMELAEAIELPQVNGVFLREGPRQATTGTICVAGHHLMFAPDQQSPTVRGQKDDASKDIWILHRMVDRVVAEPIAKDDPSRGGLLLLKLKNFLLLTFEIGSLADCQALFRSIEKLSNLRGFHHEYPFYYRVPFTVLDDGWTAFDLDSEFTKLAVLAPDQFRISSANANYALCQSYPEKVIVPKGIGDDYLGLSAEFREGRRFPVLSYYHAPTKSTIMRCGQPLVGPTNRRCKGDETILNTLLTTERGVIVDTRPKNVGADSKRKGGGCESSQFYSQWKYLVFGTPRIRDMHDALAKIVDLCNDTRVSSDRFVSKAAASLWYHAITDILTASANVASLVAQEGTSGVPVVVHGGEGTDSTLAVCSLAQLILDPDVRTIRGFESLVEREWINAGHPFSSRNAHSAYGSGAVTGPKESPVFLVFLHCAYELLVQFPLSFEFTEEFLILLFEHSYASEFGSFLGDNELEKRQWRVKECTTSLWSYVNNPKILAQFVNSNYEPNEKVIWPSVTPQSFVLWRRVFLRWQMKWEESDAVKKAAADAKLKEKALQSRVHSLKRQIADLTREASLITATNEGLKLTE</sequence>
<dbReference type="SUPFAM" id="SSF50729">
    <property type="entry name" value="PH domain-like"/>
    <property type="match status" value="1"/>
</dbReference>
<dbReference type="EMBL" id="BTRK01000006">
    <property type="protein sequence ID" value="GMR63061.1"/>
    <property type="molecule type" value="Genomic_DNA"/>
</dbReference>
<dbReference type="GO" id="GO:0005737">
    <property type="term" value="C:cytoplasm"/>
    <property type="evidence" value="ECO:0007669"/>
    <property type="project" value="TreeGrafter"/>
</dbReference>
<dbReference type="GO" id="GO:0019903">
    <property type="term" value="F:protein phosphatase binding"/>
    <property type="evidence" value="ECO:0007669"/>
    <property type="project" value="TreeGrafter"/>
</dbReference>
<dbReference type="Gene3D" id="2.30.29.30">
    <property type="entry name" value="Pleckstrin-homology domain (PH domain)/Phosphotyrosine-binding domain (PTB)"/>
    <property type="match status" value="1"/>
</dbReference>
<comment type="caution">
    <text evidence="5">The sequence shown here is derived from an EMBL/GenBank/DDBJ whole genome shotgun (WGS) entry which is preliminary data.</text>
</comment>
<dbReference type="InterPro" id="IPR011993">
    <property type="entry name" value="PH-like_dom_sf"/>
</dbReference>
<evidence type="ECO:0000313" key="6">
    <source>
        <dbReference type="Proteomes" id="UP001328107"/>
    </source>
</evidence>
<evidence type="ECO:0000259" key="4">
    <source>
        <dbReference type="PROSITE" id="PS51339"/>
    </source>
</evidence>
<dbReference type="Pfam" id="PF06602">
    <property type="entry name" value="Myotub-related"/>
    <property type="match status" value="1"/>
</dbReference>
<dbReference type="InterPro" id="IPR030564">
    <property type="entry name" value="Myotubularin"/>
</dbReference>
<feature type="signal peptide" evidence="3">
    <location>
        <begin position="1"/>
        <end position="22"/>
    </location>
</feature>
<evidence type="ECO:0000256" key="1">
    <source>
        <dbReference type="ARBA" id="ARBA00007471"/>
    </source>
</evidence>
<dbReference type="InterPro" id="IPR029021">
    <property type="entry name" value="Prot-tyrosine_phosphatase-like"/>
</dbReference>
<dbReference type="GO" id="GO:0046856">
    <property type="term" value="P:phosphatidylinositol dephosphorylation"/>
    <property type="evidence" value="ECO:0007669"/>
    <property type="project" value="TreeGrafter"/>
</dbReference>
<dbReference type="PROSITE" id="PS51339">
    <property type="entry name" value="PPASE_MYOTUBULARIN"/>
    <property type="match status" value="1"/>
</dbReference>
<dbReference type="AlphaFoldDB" id="A0AAN5IGI7"/>
<feature type="coiled-coil region" evidence="2">
    <location>
        <begin position="597"/>
        <end position="624"/>
    </location>
</feature>
<evidence type="ECO:0000313" key="5">
    <source>
        <dbReference type="EMBL" id="GMR63061.1"/>
    </source>
</evidence>
<name>A0AAN5IGI7_9BILA</name>
<reference evidence="6" key="1">
    <citation type="submission" date="2022-10" db="EMBL/GenBank/DDBJ databases">
        <title>Genome assembly of Pristionchus species.</title>
        <authorList>
            <person name="Yoshida K."/>
            <person name="Sommer R.J."/>
        </authorList>
    </citation>
    <scope>NUCLEOTIDE SEQUENCE [LARGE SCALE GENOMIC DNA]</scope>
    <source>
        <strain evidence="6">RS5460</strain>
    </source>
</reference>
<dbReference type="PANTHER" id="PTHR10807">
    <property type="entry name" value="MYOTUBULARIN-RELATED"/>
    <property type="match status" value="1"/>
</dbReference>